<protein>
    <submittedName>
        <fullName evidence="1">Uncharacterized protein</fullName>
    </submittedName>
</protein>
<comment type="caution">
    <text evidence="1">The sequence shown here is derived from an EMBL/GenBank/DDBJ whole genome shotgun (WGS) entry which is preliminary data.</text>
</comment>
<feature type="non-terminal residue" evidence="1">
    <location>
        <position position="56"/>
    </location>
</feature>
<organism evidence="1">
    <name type="scientific">marine sediment metagenome</name>
    <dbReference type="NCBI Taxonomy" id="412755"/>
    <lineage>
        <taxon>unclassified sequences</taxon>
        <taxon>metagenomes</taxon>
        <taxon>ecological metagenomes</taxon>
    </lineage>
</organism>
<dbReference type="EMBL" id="BART01041689">
    <property type="protein sequence ID" value="GAH28142.1"/>
    <property type="molecule type" value="Genomic_DNA"/>
</dbReference>
<accession>X1E6F8</accession>
<dbReference type="AlphaFoldDB" id="X1E6F8"/>
<evidence type="ECO:0000313" key="1">
    <source>
        <dbReference type="EMBL" id="GAH28142.1"/>
    </source>
</evidence>
<name>X1E6F8_9ZZZZ</name>
<feature type="non-terminal residue" evidence="1">
    <location>
        <position position="1"/>
    </location>
</feature>
<reference evidence="1" key="1">
    <citation type="journal article" date="2014" name="Front. Microbiol.">
        <title>High frequency of phylogenetically diverse reductive dehalogenase-homologous genes in deep subseafloor sedimentary metagenomes.</title>
        <authorList>
            <person name="Kawai M."/>
            <person name="Futagami T."/>
            <person name="Toyoda A."/>
            <person name="Takaki Y."/>
            <person name="Nishi S."/>
            <person name="Hori S."/>
            <person name="Arai W."/>
            <person name="Tsubouchi T."/>
            <person name="Morono Y."/>
            <person name="Uchiyama I."/>
            <person name="Ito T."/>
            <person name="Fujiyama A."/>
            <person name="Inagaki F."/>
            <person name="Takami H."/>
        </authorList>
    </citation>
    <scope>NUCLEOTIDE SEQUENCE</scope>
    <source>
        <strain evidence="1">Expedition CK06-06</strain>
    </source>
</reference>
<gene>
    <name evidence="1" type="ORF">S01H4_66892</name>
</gene>
<proteinExistence type="predicted"/>
<sequence length="56" mass="6447">NPQNNEYTNTFGLDYSYIKFYKNIKAGREVDNGGIIDLIDLVISTHIKTTYFDSII</sequence>